<dbReference type="InterPro" id="IPR012341">
    <property type="entry name" value="6hp_glycosidase-like_sf"/>
</dbReference>
<comment type="caution">
    <text evidence="9">The sequence shown here is derived from an EMBL/GenBank/DDBJ whole genome shotgun (WGS) entry which is preliminary data.</text>
</comment>
<dbReference type="Pfam" id="PF17389">
    <property type="entry name" value="Bac_rhamnosid6H"/>
    <property type="match status" value="1"/>
</dbReference>
<feature type="domain" description="Alpha-L-rhamnosidase concanavalin-like" evidence="5">
    <location>
        <begin position="360"/>
        <end position="460"/>
    </location>
</feature>
<dbReference type="EC" id="3.2.1.40" evidence="2"/>
<dbReference type="Pfam" id="PF17390">
    <property type="entry name" value="Bac_rhamnosid_C"/>
    <property type="match status" value="1"/>
</dbReference>
<dbReference type="Gene3D" id="2.60.40.10">
    <property type="entry name" value="Immunoglobulins"/>
    <property type="match status" value="1"/>
</dbReference>
<feature type="signal peptide" evidence="4">
    <location>
        <begin position="1"/>
        <end position="26"/>
    </location>
</feature>
<dbReference type="EMBL" id="JAVLVU010000001">
    <property type="protein sequence ID" value="MDT3404550.1"/>
    <property type="molecule type" value="Genomic_DNA"/>
</dbReference>
<sequence length="921" mass="103511">MNLFKHIKAVLLGLMSVWLISSNILAADIQLQNLRCEMLVNPQGIDAVQPRLSWQLTSAARNVKQTAYEVLVASSAAKLAAGDGDLWTSGKVASNESIMIAYKGKALKSGTACYWKVKVYTNNGDSQWSTPAKWSIGLLAPADWKGKWIGYEKGFAWDSVSKFSRLSARYYRKEFSSAAKVKRATAYISGPGHFELYMNGKKVGNEVLAQMPTDYTKSVQYSTYDVTANVQPGKNAIGAVLGNGRYFTMRPKYKPKKIKEFGFPKLLLQLDIEYADGHHQLVVSDQTWKMTADGPIRSNNEYDGEEYDATKELTGWSKAGYNAAKWFKPQLVEDPGGKLVAQMSEPIKVMQTIQPKKLSQLKPGTWIMDMGQNMTGWIKIKVKGKRGDKVTMRFSETLEKDGNLYIANLRDAKVTDVYTLKGAAEETWHPVFVYHGFRYVEITGYPGKPKESDFTGEMVYDALATIGEFTTSNDVINNVYRNTWWGVAGNYKGMPVDCPQRNERMPWLGDRATGSLGESFIFDNQKLYTKWLDDIEESQTAEGAIPDVAPAYWNYYSDNMTWPGTYVLIADMLYKQYSDIAPIQKHYPSMKKWLIYMKGKYMKDYIVTKDKYGDWCVPPESPELVHAKDSSRTTNGQLIASAYYYRMLFQMKRFAQMLGKQDDAKEFSDLQGKIADAFNAKFYNAQTQQYDNGTVTANLLPLYFDITPVANRKAVFDNIVKRVTTTDNNHIATGVIGTQWLMRGLTEYGRPDLAYRIATNKDYPSWGYMAERGATTIWELWNGDTANPSMNSGNHVMLLGDLIVWYYQNLAAIKAGINQPGFKQVIMKPTLPDGLNFVKSSYKTPYGLVKSEWKKGSNFDWNISIPANAVALISIPAKSADGVTEGGKKAVEAEGLKFVKMDKGYAVYEAGSGNYSFKSDL</sequence>
<dbReference type="PANTHER" id="PTHR33307">
    <property type="entry name" value="ALPHA-RHAMNOSIDASE (EUROFUNG)"/>
    <property type="match status" value="1"/>
</dbReference>
<dbReference type="InterPro" id="IPR013783">
    <property type="entry name" value="Ig-like_fold"/>
</dbReference>
<dbReference type="Pfam" id="PF05592">
    <property type="entry name" value="Bac_rhamnosid"/>
    <property type="match status" value="1"/>
</dbReference>
<dbReference type="Pfam" id="PF25788">
    <property type="entry name" value="Ig_Rha78A_N"/>
    <property type="match status" value="1"/>
</dbReference>
<evidence type="ECO:0000313" key="10">
    <source>
        <dbReference type="Proteomes" id="UP001258315"/>
    </source>
</evidence>
<evidence type="ECO:0000313" key="9">
    <source>
        <dbReference type="EMBL" id="MDT3404550.1"/>
    </source>
</evidence>
<dbReference type="Gene3D" id="2.60.120.260">
    <property type="entry name" value="Galactose-binding domain-like"/>
    <property type="match status" value="2"/>
</dbReference>
<keyword evidence="10" id="KW-1185">Reference proteome</keyword>
<dbReference type="PANTHER" id="PTHR33307:SF6">
    <property type="entry name" value="ALPHA-RHAMNOSIDASE (EUROFUNG)-RELATED"/>
    <property type="match status" value="1"/>
</dbReference>
<dbReference type="Pfam" id="PF08531">
    <property type="entry name" value="Bac_rhamnosid_N"/>
    <property type="match status" value="1"/>
</dbReference>
<dbReference type="PIRSF" id="PIRSF010631">
    <property type="entry name" value="A-rhamnsds"/>
    <property type="match status" value="1"/>
</dbReference>
<reference evidence="10" key="1">
    <citation type="submission" date="2023-07" db="EMBL/GenBank/DDBJ databases">
        <title>Functional and genomic diversity of the sorghum phyllosphere microbiome.</title>
        <authorList>
            <person name="Shade A."/>
        </authorList>
    </citation>
    <scope>NUCLEOTIDE SEQUENCE [LARGE SCALE GENOMIC DNA]</scope>
    <source>
        <strain evidence="10">SORGH_AS_0422</strain>
    </source>
</reference>
<gene>
    <name evidence="9" type="ORF">QE417_003622</name>
</gene>
<evidence type="ECO:0000259" key="7">
    <source>
        <dbReference type="Pfam" id="PF17389"/>
    </source>
</evidence>
<proteinExistence type="predicted"/>
<feature type="domain" description="Alpha-L-rhamnosidase six-hairpin glycosidase" evidence="7">
    <location>
        <begin position="466"/>
        <end position="810"/>
    </location>
</feature>
<dbReference type="InterPro" id="IPR008902">
    <property type="entry name" value="Rhamnosid_concanavalin"/>
</dbReference>
<evidence type="ECO:0000256" key="3">
    <source>
        <dbReference type="ARBA" id="ARBA00022801"/>
    </source>
</evidence>
<keyword evidence="3 9" id="KW-0378">Hydrolase</keyword>
<name>A0ABU3GXQ3_9SPHI</name>
<dbReference type="RefSeq" id="WP_311951963.1">
    <property type="nucleotide sequence ID" value="NZ_JAVLVU010000001.1"/>
</dbReference>
<feature type="domain" description="Bacterial alpha-L-rhamnosidase N-terminal" evidence="6">
    <location>
        <begin position="180"/>
        <end position="351"/>
    </location>
</feature>
<dbReference type="InterPro" id="IPR008928">
    <property type="entry name" value="6-hairpin_glycosidase_sf"/>
</dbReference>
<dbReference type="SUPFAM" id="SSF48208">
    <property type="entry name" value="Six-hairpin glycosidases"/>
    <property type="match status" value="1"/>
</dbReference>
<evidence type="ECO:0000259" key="8">
    <source>
        <dbReference type="Pfam" id="PF17390"/>
    </source>
</evidence>
<evidence type="ECO:0000259" key="6">
    <source>
        <dbReference type="Pfam" id="PF08531"/>
    </source>
</evidence>
<dbReference type="InterPro" id="IPR013737">
    <property type="entry name" value="Bac_rhamnosid_N"/>
</dbReference>
<dbReference type="InterPro" id="IPR035396">
    <property type="entry name" value="Bac_rhamnosid6H"/>
</dbReference>
<protein>
    <recommendedName>
        <fullName evidence="2">alpha-L-rhamnosidase</fullName>
        <ecNumber evidence="2">3.2.1.40</ecNumber>
    </recommendedName>
</protein>
<dbReference type="Proteomes" id="UP001258315">
    <property type="component" value="Unassembled WGS sequence"/>
</dbReference>
<dbReference type="InterPro" id="IPR035398">
    <property type="entry name" value="Bac_rhamnosid_C"/>
</dbReference>
<dbReference type="InterPro" id="IPR016007">
    <property type="entry name" value="Alpha_rhamnosid"/>
</dbReference>
<dbReference type="Gene3D" id="2.60.420.10">
    <property type="entry name" value="Maltose phosphorylase, domain 3"/>
    <property type="match status" value="1"/>
</dbReference>
<evidence type="ECO:0000256" key="4">
    <source>
        <dbReference type="SAM" id="SignalP"/>
    </source>
</evidence>
<organism evidence="9 10">
    <name type="scientific">Mucilaginibacter terrae</name>
    <dbReference type="NCBI Taxonomy" id="1955052"/>
    <lineage>
        <taxon>Bacteria</taxon>
        <taxon>Pseudomonadati</taxon>
        <taxon>Bacteroidota</taxon>
        <taxon>Sphingobacteriia</taxon>
        <taxon>Sphingobacteriales</taxon>
        <taxon>Sphingobacteriaceae</taxon>
        <taxon>Mucilaginibacter</taxon>
    </lineage>
</organism>
<evidence type="ECO:0000256" key="2">
    <source>
        <dbReference type="ARBA" id="ARBA00012652"/>
    </source>
</evidence>
<dbReference type="GO" id="GO:0030596">
    <property type="term" value="F:alpha-L-rhamnosidase activity"/>
    <property type="evidence" value="ECO:0007669"/>
    <property type="project" value="UniProtKB-EC"/>
</dbReference>
<accession>A0ABU3GXQ3</accession>
<feature type="chain" id="PRO_5046118127" description="alpha-L-rhamnosidase" evidence="4">
    <location>
        <begin position="27"/>
        <end position="921"/>
    </location>
</feature>
<dbReference type="Gene3D" id="1.50.10.10">
    <property type="match status" value="1"/>
</dbReference>
<keyword evidence="4" id="KW-0732">Signal</keyword>
<evidence type="ECO:0000256" key="1">
    <source>
        <dbReference type="ARBA" id="ARBA00001445"/>
    </source>
</evidence>
<keyword evidence="9" id="KW-0326">Glycosidase</keyword>
<evidence type="ECO:0000259" key="5">
    <source>
        <dbReference type="Pfam" id="PF05592"/>
    </source>
</evidence>
<feature type="domain" description="Alpha-L-rhamnosidase C-terminal" evidence="8">
    <location>
        <begin position="819"/>
        <end position="888"/>
    </location>
</feature>
<comment type="catalytic activity">
    <reaction evidence="1">
        <text>Hydrolysis of terminal non-reducing alpha-L-rhamnose residues in alpha-L-rhamnosides.</text>
        <dbReference type="EC" id="3.2.1.40"/>
    </reaction>
</comment>